<keyword evidence="4" id="KW-1185">Reference proteome</keyword>
<keyword evidence="2" id="KW-0812">Transmembrane</keyword>
<dbReference type="Proteomes" id="UP000287972">
    <property type="component" value="Unassembled WGS sequence"/>
</dbReference>
<keyword evidence="2" id="KW-1133">Transmembrane helix</keyword>
<name>A0A428RPV8_9HYPO</name>
<feature type="region of interest" description="Disordered" evidence="1">
    <location>
        <begin position="1"/>
        <end position="36"/>
    </location>
</feature>
<organism evidence="3 4">
    <name type="scientific">Fusarium floridanum</name>
    <dbReference type="NCBI Taxonomy" id="1325733"/>
    <lineage>
        <taxon>Eukaryota</taxon>
        <taxon>Fungi</taxon>
        <taxon>Dikarya</taxon>
        <taxon>Ascomycota</taxon>
        <taxon>Pezizomycotina</taxon>
        <taxon>Sordariomycetes</taxon>
        <taxon>Hypocreomycetidae</taxon>
        <taxon>Hypocreales</taxon>
        <taxon>Nectriaceae</taxon>
        <taxon>Fusarium</taxon>
        <taxon>Fusarium solani species complex</taxon>
    </lineage>
</organism>
<proteinExistence type="predicted"/>
<feature type="transmembrane region" description="Helical" evidence="2">
    <location>
        <begin position="506"/>
        <end position="529"/>
    </location>
</feature>
<accession>A0A428RPV8</accession>
<evidence type="ECO:0000313" key="3">
    <source>
        <dbReference type="EMBL" id="RSL79553.1"/>
    </source>
</evidence>
<feature type="transmembrane region" description="Helical" evidence="2">
    <location>
        <begin position="52"/>
        <end position="76"/>
    </location>
</feature>
<protein>
    <submittedName>
        <fullName evidence="3">Uncharacterized protein</fullName>
    </submittedName>
</protein>
<keyword evidence="2" id="KW-0472">Membrane</keyword>
<dbReference type="EMBL" id="NKCL01000171">
    <property type="protein sequence ID" value="RSL79553.1"/>
    <property type="molecule type" value="Genomic_DNA"/>
</dbReference>
<sequence>MGTPAVYTSLEKEDRPEDAPPRQDANNHPAPTTVDNDATKGLYKLDNYLKSYIIILGLYLSAALFSVAWSYTGALLDNDASKRRVFRTSEKLPVDQLYSGLALSALLAPAGVVVQWVVHDFRRLHLFALTTQMPVRIRDLDEIGDNFSVWTLRTVARYSWWYGLMQTVLILTRTLLVPVGTLSLTVGPYTHFEEGTGVIGLPLAPADAATNNITSLSTAMGTSNGTEFRPSLAKNDTFLTQAVYTFVGNLVSQSALVNVDSGILGPVPTHNLTFQANTTYDGLVYFHWDAHCEAADEVTYKTYQNGSNTTYNFTLPDGSVESIELLGRSHGSQRLRLWNNASSESTNKIPTGGSTYFLSATRTIPTINATALRAKGSDNSLVQTDDGDWISRTKCTPSLKWAIGSCHFNGTIMTDCMPSPNSNTSALDTEALDTLVVYMTAIPWFIFKNQIAIVDDTLDALYSIPTSEDLGHFFGNMAHAIVSISTAGYFGTSEVPTLSRVIEQVYIVRCSVLIAVTVMLGLCVAVSVLDIIRNQTRGLPYLPADFLAIAHAVRGPWWDYELGGYKPWGINKSRDPNSTVMFGIDNSDPRYIRLAPSVVPIHR</sequence>
<feature type="compositionally biased region" description="Polar residues" evidence="1">
    <location>
        <begin position="24"/>
        <end position="36"/>
    </location>
</feature>
<dbReference type="AlphaFoldDB" id="A0A428RPV8"/>
<evidence type="ECO:0000256" key="1">
    <source>
        <dbReference type="SAM" id="MobiDB-lite"/>
    </source>
</evidence>
<evidence type="ECO:0000313" key="4">
    <source>
        <dbReference type="Proteomes" id="UP000287972"/>
    </source>
</evidence>
<feature type="transmembrane region" description="Helical" evidence="2">
    <location>
        <begin position="97"/>
        <end position="118"/>
    </location>
</feature>
<feature type="compositionally biased region" description="Basic and acidic residues" evidence="1">
    <location>
        <begin position="10"/>
        <end position="21"/>
    </location>
</feature>
<reference evidence="3 4" key="1">
    <citation type="submission" date="2017-06" db="EMBL/GenBank/DDBJ databases">
        <title>Comparative genomic analysis of Ambrosia Fusariam Clade fungi.</title>
        <authorList>
            <person name="Stajich J.E."/>
            <person name="Carrillo J."/>
            <person name="Kijimoto T."/>
            <person name="Eskalen A."/>
            <person name="O'Donnell K."/>
            <person name="Kasson M."/>
        </authorList>
    </citation>
    <scope>NUCLEOTIDE SEQUENCE [LARGE SCALE GENOMIC DNA]</scope>
    <source>
        <strain evidence="3 4">NRRL62606</strain>
    </source>
</reference>
<gene>
    <name evidence="3" type="ORF">CEP51_007276</name>
</gene>
<evidence type="ECO:0000256" key="2">
    <source>
        <dbReference type="SAM" id="Phobius"/>
    </source>
</evidence>
<comment type="caution">
    <text evidence="3">The sequence shown here is derived from an EMBL/GenBank/DDBJ whole genome shotgun (WGS) entry which is preliminary data.</text>
</comment>